<dbReference type="KEGG" id="fmg:HYN48_14400"/>
<sequence length="142" mass="16009">MNKLSCIIITLLFAPLLFAQSVTGKWKTIDDETGKALGVVEIYEKNGKVYGRVLEILNPKDRNKTCANCSGDDRDKPILGLTIIKGLKKDGEEYNGGKILDPKSGKLYKCYINLENKDKLKVRGYIGISLFGRTQYWHRVKP</sequence>
<keyword evidence="1" id="KW-0732">Signal</keyword>
<proteinExistence type="predicted"/>
<feature type="signal peptide" evidence="1">
    <location>
        <begin position="1"/>
        <end position="19"/>
    </location>
</feature>
<dbReference type="RefSeq" id="WP_108372944.1">
    <property type="nucleotide sequence ID" value="NZ_CP028811.1"/>
</dbReference>
<dbReference type="OrthoDB" id="9814399at2"/>
<evidence type="ECO:0000313" key="4">
    <source>
        <dbReference type="Proteomes" id="UP000244193"/>
    </source>
</evidence>
<organism evidence="3 4">
    <name type="scientific">Flavobacterium magnum</name>
    <dbReference type="NCBI Taxonomy" id="2162713"/>
    <lineage>
        <taxon>Bacteria</taxon>
        <taxon>Pseudomonadati</taxon>
        <taxon>Bacteroidota</taxon>
        <taxon>Flavobacteriia</taxon>
        <taxon>Flavobacteriales</taxon>
        <taxon>Flavobacteriaceae</taxon>
        <taxon>Flavobacterium</taxon>
    </lineage>
</organism>
<evidence type="ECO:0000313" key="3">
    <source>
        <dbReference type="EMBL" id="AWA31189.1"/>
    </source>
</evidence>
<accession>A0A2S0RI20</accession>
<dbReference type="InterPro" id="IPR019223">
    <property type="entry name" value="DUF2147"/>
</dbReference>
<dbReference type="AlphaFoldDB" id="A0A2S0RI20"/>
<name>A0A2S0RI20_9FLAO</name>
<dbReference type="EMBL" id="CP028811">
    <property type="protein sequence ID" value="AWA31189.1"/>
    <property type="molecule type" value="Genomic_DNA"/>
</dbReference>
<dbReference type="PANTHER" id="PTHR36919">
    <property type="entry name" value="BLR1215 PROTEIN"/>
    <property type="match status" value="1"/>
</dbReference>
<dbReference type="Pfam" id="PF09917">
    <property type="entry name" value="DUF2147"/>
    <property type="match status" value="1"/>
</dbReference>
<evidence type="ECO:0000259" key="2">
    <source>
        <dbReference type="Pfam" id="PF09917"/>
    </source>
</evidence>
<reference evidence="3 4" key="1">
    <citation type="submission" date="2018-04" db="EMBL/GenBank/DDBJ databases">
        <title>Genome sequencing of Flavobacterium sp. HYN0048.</title>
        <authorList>
            <person name="Yi H."/>
            <person name="Baek C."/>
        </authorList>
    </citation>
    <scope>NUCLEOTIDE SEQUENCE [LARGE SCALE GENOMIC DNA]</scope>
    <source>
        <strain evidence="3 4">HYN0048</strain>
    </source>
</reference>
<gene>
    <name evidence="3" type="ORF">HYN48_14400</name>
</gene>
<feature type="chain" id="PRO_5015440844" evidence="1">
    <location>
        <begin position="20"/>
        <end position="142"/>
    </location>
</feature>
<keyword evidence="4" id="KW-1185">Reference proteome</keyword>
<dbReference type="PANTHER" id="PTHR36919:SF3">
    <property type="entry name" value="BLL5882 PROTEIN"/>
    <property type="match status" value="1"/>
</dbReference>
<evidence type="ECO:0000256" key="1">
    <source>
        <dbReference type="SAM" id="SignalP"/>
    </source>
</evidence>
<dbReference type="Gene3D" id="2.40.128.520">
    <property type="match status" value="1"/>
</dbReference>
<dbReference type="Proteomes" id="UP000244193">
    <property type="component" value="Chromosome"/>
</dbReference>
<feature type="domain" description="DUF2147" evidence="2">
    <location>
        <begin position="24"/>
        <end position="139"/>
    </location>
</feature>
<protein>
    <submittedName>
        <fullName evidence="3">DUF2147 domain-containing protein</fullName>
    </submittedName>
</protein>